<organism evidence="5 6">
    <name type="scientific">Lachnoclostridium phocaeense</name>
    <dbReference type="NCBI Taxonomy" id="1871021"/>
    <lineage>
        <taxon>Bacteria</taxon>
        <taxon>Bacillati</taxon>
        <taxon>Bacillota</taxon>
        <taxon>Clostridia</taxon>
        <taxon>Lachnospirales</taxon>
        <taxon>Lachnospiraceae</taxon>
    </lineage>
</organism>
<dbReference type="Proteomes" id="UP000769156">
    <property type="component" value="Unassembled WGS sequence"/>
</dbReference>
<evidence type="ECO:0000256" key="1">
    <source>
        <dbReference type="ARBA" id="ARBA00023015"/>
    </source>
</evidence>
<dbReference type="GO" id="GO:0043565">
    <property type="term" value="F:sequence-specific DNA binding"/>
    <property type="evidence" value="ECO:0007669"/>
    <property type="project" value="InterPro"/>
</dbReference>
<dbReference type="GO" id="GO:0003700">
    <property type="term" value="F:DNA-binding transcription factor activity"/>
    <property type="evidence" value="ECO:0007669"/>
    <property type="project" value="InterPro"/>
</dbReference>
<reference evidence="5" key="2">
    <citation type="submission" date="2021-09" db="EMBL/GenBank/DDBJ databases">
        <authorList>
            <person name="Gilroy R."/>
        </authorList>
    </citation>
    <scope>NUCLEOTIDE SEQUENCE</scope>
    <source>
        <strain evidence="5">ChiSjej5B23-16112</strain>
    </source>
</reference>
<gene>
    <name evidence="5" type="ORF">K8V82_03545</name>
</gene>
<comment type="caution">
    <text evidence="5">The sequence shown here is derived from an EMBL/GenBank/DDBJ whole genome shotgun (WGS) entry which is preliminary data.</text>
</comment>
<evidence type="ECO:0000256" key="3">
    <source>
        <dbReference type="ARBA" id="ARBA00023163"/>
    </source>
</evidence>
<dbReference type="InterPro" id="IPR009057">
    <property type="entry name" value="Homeodomain-like_sf"/>
</dbReference>
<sequence>MNTEYLMQYISYGLHTMVKMWNRSPGAGPSPKIFCGRKDLQDIYLTDDALFRFLDSHEQGGSYRSLPVLFSVNREIYYAFSPSSDLDFLIGPVRFSSPVRMNRDLEALPLSEEDVAAAPECEFSDFASHVLLVYNLLHTSFLSLDDLVTANCMDSSMDDAIMEDFSSLVFDRREQEQPHNPYDQELREFSSIEHGDIEMLRRSLQEDYTGKIGTLAKDEVRHMRNRGIVVVTLASRAAIRGGLLPEVSFSMSDVFIQRLEEESDTAVLLNMMHQFEFKYTEMVADLNSQKAGRPRKDQNPRVDQCKDYIFKHLHEKIRIQDIADELYLNANYLSEIFRQYEGLTITEFILQEKVGLTKNLLSYSPYSYSEIAAYLGFSSQSHLGKTFKKHTGMTLKQYRDQYGVREF</sequence>
<evidence type="ECO:0000313" key="6">
    <source>
        <dbReference type="Proteomes" id="UP000769156"/>
    </source>
</evidence>
<keyword evidence="2" id="KW-0238">DNA-binding</keyword>
<dbReference type="PANTHER" id="PTHR43280:SF34">
    <property type="entry name" value="ARAC-FAMILY TRANSCRIPTIONAL REGULATOR"/>
    <property type="match status" value="1"/>
</dbReference>
<dbReference type="PROSITE" id="PS01124">
    <property type="entry name" value="HTH_ARAC_FAMILY_2"/>
    <property type="match status" value="1"/>
</dbReference>
<dbReference type="Gene3D" id="1.10.10.60">
    <property type="entry name" value="Homeodomain-like"/>
    <property type="match status" value="2"/>
</dbReference>
<dbReference type="AlphaFoldDB" id="A0A921I1M2"/>
<evidence type="ECO:0000313" key="5">
    <source>
        <dbReference type="EMBL" id="HJF93846.1"/>
    </source>
</evidence>
<dbReference type="SUPFAM" id="SSF46689">
    <property type="entry name" value="Homeodomain-like"/>
    <property type="match status" value="2"/>
</dbReference>
<dbReference type="InterPro" id="IPR018060">
    <property type="entry name" value="HTH_AraC"/>
</dbReference>
<evidence type="ECO:0000256" key="2">
    <source>
        <dbReference type="ARBA" id="ARBA00023125"/>
    </source>
</evidence>
<proteinExistence type="predicted"/>
<reference evidence="5" key="1">
    <citation type="journal article" date="2021" name="PeerJ">
        <title>Extensive microbial diversity within the chicken gut microbiome revealed by metagenomics and culture.</title>
        <authorList>
            <person name="Gilroy R."/>
            <person name="Ravi A."/>
            <person name="Getino M."/>
            <person name="Pursley I."/>
            <person name="Horton D.L."/>
            <person name="Alikhan N.F."/>
            <person name="Baker D."/>
            <person name="Gharbi K."/>
            <person name="Hall N."/>
            <person name="Watson M."/>
            <person name="Adriaenssens E.M."/>
            <person name="Foster-Nyarko E."/>
            <person name="Jarju S."/>
            <person name="Secka A."/>
            <person name="Antonio M."/>
            <person name="Oren A."/>
            <person name="Chaudhuri R.R."/>
            <person name="La Ragione R."/>
            <person name="Hildebrand F."/>
            <person name="Pallen M.J."/>
        </authorList>
    </citation>
    <scope>NUCLEOTIDE SEQUENCE</scope>
    <source>
        <strain evidence="5">ChiSjej5B23-16112</strain>
    </source>
</reference>
<dbReference type="PANTHER" id="PTHR43280">
    <property type="entry name" value="ARAC-FAMILY TRANSCRIPTIONAL REGULATOR"/>
    <property type="match status" value="1"/>
</dbReference>
<keyword evidence="3" id="KW-0804">Transcription</keyword>
<protein>
    <submittedName>
        <fullName evidence="5">AraC family transcriptional regulator</fullName>
    </submittedName>
</protein>
<evidence type="ECO:0000259" key="4">
    <source>
        <dbReference type="PROSITE" id="PS01124"/>
    </source>
</evidence>
<name>A0A921I1M2_9FIRM</name>
<dbReference type="EMBL" id="DYVY01000058">
    <property type="protein sequence ID" value="HJF93846.1"/>
    <property type="molecule type" value="Genomic_DNA"/>
</dbReference>
<dbReference type="SMART" id="SM00342">
    <property type="entry name" value="HTH_ARAC"/>
    <property type="match status" value="1"/>
</dbReference>
<accession>A0A921I1M2</accession>
<keyword evidence="1" id="KW-0805">Transcription regulation</keyword>
<dbReference type="Pfam" id="PF12833">
    <property type="entry name" value="HTH_18"/>
    <property type="match status" value="1"/>
</dbReference>
<feature type="domain" description="HTH araC/xylS-type" evidence="4">
    <location>
        <begin position="303"/>
        <end position="401"/>
    </location>
</feature>